<keyword evidence="2" id="KW-0812">Transmembrane</keyword>
<feature type="transmembrane region" description="Helical" evidence="2">
    <location>
        <begin position="158"/>
        <end position="179"/>
    </location>
</feature>
<dbReference type="AlphaFoldDB" id="A0A507DRM6"/>
<feature type="region of interest" description="Disordered" evidence="1">
    <location>
        <begin position="289"/>
        <end position="316"/>
    </location>
</feature>
<evidence type="ECO:0008006" key="5">
    <source>
        <dbReference type="Google" id="ProtNLM"/>
    </source>
</evidence>
<reference evidence="3 4" key="1">
    <citation type="journal article" date="2019" name="Sci. Rep.">
        <title>Comparative genomics of chytrid fungi reveal insights into the obligate biotrophic and pathogenic lifestyle of Synchytrium endobioticum.</title>
        <authorList>
            <person name="van de Vossenberg B.T.L.H."/>
            <person name="Warris S."/>
            <person name="Nguyen H.D.T."/>
            <person name="van Gent-Pelzer M.P.E."/>
            <person name="Joly D.L."/>
            <person name="van de Geest H.C."/>
            <person name="Bonants P.J.M."/>
            <person name="Smith D.S."/>
            <person name="Levesque C.A."/>
            <person name="van der Lee T.A.J."/>
        </authorList>
    </citation>
    <scope>NUCLEOTIDE SEQUENCE [LARGE SCALE GENOMIC DNA]</scope>
    <source>
        <strain evidence="3 4">CBS 809.83</strain>
    </source>
</reference>
<organism evidence="3 4">
    <name type="scientific">Powellomyces hirtus</name>
    <dbReference type="NCBI Taxonomy" id="109895"/>
    <lineage>
        <taxon>Eukaryota</taxon>
        <taxon>Fungi</taxon>
        <taxon>Fungi incertae sedis</taxon>
        <taxon>Chytridiomycota</taxon>
        <taxon>Chytridiomycota incertae sedis</taxon>
        <taxon>Chytridiomycetes</taxon>
        <taxon>Spizellomycetales</taxon>
        <taxon>Powellomycetaceae</taxon>
        <taxon>Powellomyces</taxon>
    </lineage>
</organism>
<sequence>MSVPVENLIPVQAGTLIAGIVATVSFLNLDKHGVSVNLITDNNRQKFLNLIGFIVAIAGIISIGLNQTGEAYILNNVCIIVIFLGIQLGLCCVIHNTIVRAFLCLSWRSGPGITTVSKACLTIYPLVIMVLIPIYIGFTQVDGKAVNTSEINKTVFKPLNIALVVSTQLLATISDVVLLRMLARSMLPAEIGSRGISRESVSAPLMKQYILIWVTVVLDVLIKILIYQGQPVLFDSQISNMTLVFRAQTNLTYGLNLKSLREKSPFKISSNKLQGSNPVRQGSNIALAPRSCVPPDRVSSKGGIPSPAPTLYKETA</sequence>
<dbReference type="EMBL" id="QEAQ01000214">
    <property type="protein sequence ID" value="TPX53608.1"/>
    <property type="molecule type" value="Genomic_DNA"/>
</dbReference>
<proteinExistence type="predicted"/>
<evidence type="ECO:0000313" key="4">
    <source>
        <dbReference type="Proteomes" id="UP000318582"/>
    </source>
</evidence>
<feature type="transmembrane region" description="Helical" evidence="2">
    <location>
        <begin position="71"/>
        <end position="98"/>
    </location>
</feature>
<feature type="transmembrane region" description="Helical" evidence="2">
    <location>
        <begin position="119"/>
        <end position="138"/>
    </location>
</feature>
<evidence type="ECO:0000256" key="1">
    <source>
        <dbReference type="SAM" id="MobiDB-lite"/>
    </source>
</evidence>
<name>A0A507DRM6_9FUNG</name>
<comment type="caution">
    <text evidence="3">The sequence shown here is derived from an EMBL/GenBank/DDBJ whole genome shotgun (WGS) entry which is preliminary data.</text>
</comment>
<gene>
    <name evidence="3" type="ORF">PhCBS80983_g06253</name>
</gene>
<accession>A0A507DRM6</accession>
<feature type="transmembrane region" description="Helical" evidence="2">
    <location>
        <begin position="47"/>
        <end position="65"/>
    </location>
</feature>
<keyword evidence="2" id="KW-1133">Transmembrane helix</keyword>
<keyword evidence="2" id="KW-0472">Membrane</keyword>
<dbReference type="Proteomes" id="UP000318582">
    <property type="component" value="Unassembled WGS sequence"/>
</dbReference>
<evidence type="ECO:0000313" key="3">
    <source>
        <dbReference type="EMBL" id="TPX53608.1"/>
    </source>
</evidence>
<keyword evidence="4" id="KW-1185">Reference proteome</keyword>
<evidence type="ECO:0000256" key="2">
    <source>
        <dbReference type="SAM" id="Phobius"/>
    </source>
</evidence>
<protein>
    <recommendedName>
        <fullName evidence="5">G-protein coupled receptors family 1 profile domain-containing protein</fullName>
    </recommendedName>
</protein>
<feature type="transmembrane region" description="Helical" evidence="2">
    <location>
        <begin position="7"/>
        <end position="27"/>
    </location>
</feature>